<dbReference type="PANTHER" id="PTHR23113">
    <property type="entry name" value="GUANINE NUCLEOTIDE EXCHANGE FACTOR"/>
    <property type="match status" value="1"/>
</dbReference>
<sequence length="1149" mass="128973">MNGIHGTGDAGGMYVKALYDYQADDRTSLSFRQGDIIQVITQLESGWWDGVINGVRGWFPSNYCAVVQRPSEEAGDDKDGGDADDDHDARSMGDTDYTNSDTDSLSGNDTILPIERHETNMEEEAAFWIPQATPDGRLFYFNTLTGVSTMELPLESPSANESGPRDRINVFIPESSRPPPELLASGYNLEDTDDETSASEFESSGKHGSFSSRHRQRQSEALSSATSMDSINSGFRTRSHDQSGMSFAASATNPPMGTTSTSFANGPGPGAPNGTSTQSRKFYDDIHPVPLTWNRMVEDMRRAVERYRQAINNSDRSEFVKRAEDISDHLRLLLAAGSGTTDNHSGNPSIISTNKALYPHFRETMSRFSKLVLSSHIAASDFPPPDSYSKCLKEADGVLNGVFGFVEVARQQRGEEIPRLVPGFVVGCNAGGSWHNNGADSRDATNSTSFIDHDDYEPSIEPNLKLDSRVLERLEDVKRLILSSLRRLDEQLVVRDAVITHQKHQAIGEHICTAAGKILEACRPWMSTIEQINLSSLNPSTQGQQLSDFSIQKQKTYDVVSELVIACQGVGAPLGDEWAELRGDSLEDRINAVRTVCRELESTCAQQYGLLQQLSDMIPLGDIIPRADPRRNTDSDLVNNSHTRGPSELTRPLIGNMQQSRTYTEGTPLAEETKVEPVRTANSNKKLKDFFGEVPVIPQSAIEETPDFLTLDHEGEISYDHKSTPPQLRGGTLAGLVEQLTRHDRLDPAFNNTFLLTYRSFTTAPELFEMLVKRWSIQPPHGLAKEDYQHWVDKKQKPIRFRVVNILKSWFDNYWMEGNDEEARILIQRVYNFAKDHVATTSTPGAAPLMTSVEQRSRGPDMPTKRLVLTLSAQTPQPILPKHMKKLKFLDIDATEFARQLTIIESRLYGKIRPTECLNKTWQRKFPAGEPDPAAHVKALILHSNQLTNWVAQMILTQQDVKRRVIVIKHFVNVADKCRQLNNFSTLTSIISALGTAPIHRLNRTWSAVNQRSMTTLESMRKLMGSTKNFAEYRDTLHRANPPCIPFFGVYLTDLTFIEDGIPSLVKRTNLINFAKRAKTAEVIRDIQQYQNVPYPLQPVPELQDYILTNMQSAGDVHEMYEMSLTVEPREREDEKIARYTTYFSFERS</sequence>
<dbReference type="GO" id="GO:0005886">
    <property type="term" value="C:plasma membrane"/>
    <property type="evidence" value="ECO:0007669"/>
    <property type="project" value="TreeGrafter"/>
</dbReference>
<dbReference type="GO" id="GO:0007265">
    <property type="term" value="P:Ras protein signal transduction"/>
    <property type="evidence" value="ECO:0007669"/>
    <property type="project" value="TreeGrafter"/>
</dbReference>
<feature type="domain" description="N-terminal Ras-GEF" evidence="15">
    <location>
        <begin position="724"/>
        <end position="854"/>
    </location>
</feature>
<dbReference type="PROSITE" id="PS00720">
    <property type="entry name" value="RASGEF"/>
    <property type="match status" value="1"/>
</dbReference>
<dbReference type="InterPro" id="IPR001452">
    <property type="entry name" value="SH3_domain"/>
</dbReference>
<evidence type="ECO:0000256" key="6">
    <source>
        <dbReference type="ARBA" id="ARBA00018978"/>
    </source>
</evidence>
<dbReference type="Pfam" id="PF25008">
    <property type="entry name" value="DUF7784"/>
    <property type="match status" value="1"/>
</dbReference>
<keyword evidence="7 11" id="KW-0728">SH3 domain</keyword>
<dbReference type="SMART" id="SM00229">
    <property type="entry name" value="RasGEFN"/>
    <property type="match status" value="1"/>
</dbReference>
<evidence type="ECO:0000256" key="3">
    <source>
        <dbReference type="ARBA" id="ARBA00009666"/>
    </source>
</evidence>
<dbReference type="CDD" id="cd06224">
    <property type="entry name" value="REM"/>
    <property type="match status" value="1"/>
</dbReference>
<evidence type="ECO:0000259" key="14">
    <source>
        <dbReference type="PROSITE" id="PS50009"/>
    </source>
</evidence>
<feature type="compositionally biased region" description="Polar residues" evidence="12">
    <location>
        <begin position="96"/>
        <end position="109"/>
    </location>
</feature>
<dbReference type="Gene3D" id="1.10.840.10">
    <property type="entry name" value="Ras guanine-nucleotide exchange factors catalytic domain"/>
    <property type="match status" value="1"/>
</dbReference>
<evidence type="ECO:0000256" key="1">
    <source>
        <dbReference type="ARBA" id="ARBA00002654"/>
    </source>
</evidence>
<feature type="compositionally biased region" description="Polar residues" evidence="12">
    <location>
        <begin position="219"/>
        <end position="263"/>
    </location>
</feature>
<comment type="subcellular location">
    <subcellularLocation>
        <location evidence="2">Endosome membrane</location>
        <topology evidence="2">Peripheral membrane protein</topology>
        <orientation evidence="2">Cytoplasmic side</orientation>
    </subcellularLocation>
</comment>
<dbReference type="Gene3D" id="1.20.870.10">
    <property type="entry name" value="Son of sevenless (SoS) protein Chain: S domain 1"/>
    <property type="match status" value="1"/>
</dbReference>
<evidence type="ECO:0000256" key="5">
    <source>
        <dbReference type="ARBA" id="ARBA00017923"/>
    </source>
</evidence>
<reference evidence="16" key="1">
    <citation type="journal article" date="2020" name="Stud. Mycol.">
        <title>101 Dothideomycetes genomes: a test case for predicting lifestyles and emergence of pathogens.</title>
        <authorList>
            <person name="Haridas S."/>
            <person name="Albert R."/>
            <person name="Binder M."/>
            <person name="Bloem J."/>
            <person name="Labutti K."/>
            <person name="Salamov A."/>
            <person name="Andreopoulos B."/>
            <person name="Baker S."/>
            <person name="Barry K."/>
            <person name="Bills G."/>
            <person name="Bluhm B."/>
            <person name="Cannon C."/>
            <person name="Castanera R."/>
            <person name="Culley D."/>
            <person name="Daum C."/>
            <person name="Ezra D."/>
            <person name="Gonzalez J."/>
            <person name="Henrissat B."/>
            <person name="Kuo A."/>
            <person name="Liang C."/>
            <person name="Lipzen A."/>
            <person name="Lutzoni F."/>
            <person name="Magnuson J."/>
            <person name="Mondo S."/>
            <person name="Nolan M."/>
            <person name="Ohm R."/>
            <person name="Pangilinan J."/>
            <person name="Park H.-J."/>
            <person name="Ramirez L."/>
            <person name="Alfaro M."/>
            <person name="Sun H."/>
            <person name="Tritt A."/>
            <person name="Yoshinaga Y."/>
            <person name="Zwiers L.-H."/>
            <person name="Turgeon B."/>
            <person name="Goodwin S."/>
            <person name="Spatafora J."/>
            <person name="Crous P."/>
            <person name="Grigoriev I."/>
        </authorList>
    </citation>
    <scope>NUCLEOTIDE SEQUENCE</scope>
    <source>
        <strain evidence="16">CBS 161.51</strain>
    </source>
</reference>
<protein>
    <recommendedName>
        <fullName evidence="5">Class E vacuolar protein-sorting machinery protein HSE1</fullName>
    </recommendedName>
    <alternativeName>
        <fullName evidence="6">Class E vacuolar protein-sorting machinery protein hse1</fullName>
    </alternativeName>
</protein>
<evidence type="ECO:0000256" key="11">
    <source>
        <dbReference type="PROSITE-ProRule" id="PRU00192"/>
    </source>
</evidence>
<gene>
    <name evidence="16" type="ORF">EJ02DRAFT_399780</name>
</gene>
<comment type="similarity">
    <text evidence="3">Belongs to the STAM family.</text>
</comment>
<dbReference type="Pfam" id="PF25006">
    <property type="entry name" value="DUF7783"/>
    <property type="match status" value="1"/>
</dbReference>
<dbReference type="SUPFAM" id="SSF50044">
    <property type="entry name" value="SH3-domain"/>
    <property type="match status" value="1"/>
</dbReference>
<dbReference type="PROSITE" id="PS50002">
    <property type="entry name" value="SH3"/>
    <property type="match status" value="1"/>
</dbReference>
<feature type="compositionally biased region" description="Basic and acidic residues" evidence="12">
    <location>
        <begin position="77"/>
        <end position="93"/>
    </location>
</feature>
<dbReference type="InterPro" id="IPR000651">
    <property type="entry name" value="Ras-like_Gua-exchang_fac_N"/>
</dbReference>
<dbReference type="EMBL" id="ML976022">
    <property type="protein sequence ID" value="KAF1943770.1"/>
    <property type="molecule type" value="Genomic_DNA"/>
</dbReference>
<dbReference type="PANTHER" id="PTHR23113:SF368">
    <property type="entry name" value="CELL DIVISION CONTROL PROTEIN 25"/>
    <property type="match status" value="1"/>
</dbReference>
<dbReference type="OrthoDB" id="546434at2759"/>
<dbReference type="SUPFAM" id="SSF48366">
    <property type="entry name" value="Ras GEF"/>
    <property type="match status" value="1"/>
</dbReference>
<dbReference type="Pfam" id="PF00618">
    <property type="entry name" value="RasGEF_N"/>
    <property type="match status" value="1"/>
</dbReference>
<evidence type="ECO:0000313" key="16">
    <source>
        <dbReference type="EMBL" id="KAF1943770.1"/>
    </source>
</evidence>
<proteinExistence type="inferred from homology"/>
<evidence type="ECO:0000313" key="17">
    <source>
        <dbReference type="Proteomes" id="UP000800038"/>
    </source>
</evidence>
<dbReference type="InterPro" id="IPR056685">
    <property type="entry name" value="DUF7783"/>
</dbReference>
<feature type="compositionally biased region" description="Polar residues" evidence="12">
    <location>
        <begin position="635"/>
        <end position="644"/>
    </location>
</feature>
<dbReference type="InterPro" id="IPR056686">
    <property type="entry name" value="DUF7784"/>
</dbReference>
<dbReference type="InterPro" id="IPR023578">
    <property type="entry name" value="Ras_GEF_dom_sf"/>
</dbReference>
<feature type="region of interest" description="Disordered" evidence="12">
    <location>
        <begin position="153"/>
        <end position="281"/>
    </location>
</feature>
<evidence type="ECO:0000256" key="12">
    <source>
        <dbReference type="SAM" id="MobiDB-lite"/>
    </source>
</evidence>
<dbReference type="Gene3D" id="2.30.30.40">
    <property type="entry name" value="SH3 Domains"/>
    <property type="match status" value="1"/>
</dbReference>
<dbReference type="SMART" id="SM00147">
    <property type="entry name" value="RasGEF"/>
    <property type="match status" value="1"/>
</dbReference>
<comment type="function">
    <text evidence="1">Component of the ESCRT-0 complex which is the sorting receptor for ubiquitinated cargo proteins at the multivesicular body (MVB).</text>
</comment>
<evidence type="ECO:0000256" key="4">
    <source>
        <dbReference type="ARBA" id="ARBA00011446"/>
    </source>
</evidence>
<keyword evidence="17" id="KW-1185">Reference proteome</keyword>
<dbReference type="Proteomes" id="UP000800038">
    <property type="component" value="Unassembled WGS sequence"/>
</dbReference>
<accession>A0A6A5SV41</accession>
<dbReference type="FunFam" id="2.30.30.40:FF:000072">
    <property type="entry name" value="Unconventional Myosin IB"/>
    <property type="match status" value="1"/>
</dbReference>
<comment type="subunit">
    <text evidence="4">Component of the ESCRT-0 complex composed of HSE1 and VPS27.</text>
</comment>
<dbReference type="InterPro" id="IPR008937">
    <property type="entry name" value="Ras-like_GEF"/>
</dbReference>
<dbReference type="CDD" id="cd00155">
    <property type="entry name" value="RasGEF"/>
    <property type="match status" value="1"/>
</dbReference>
<evidence type="ECO:0000259" key="15">
    <source>
        <dbReference type="PROSITE" id="PS50212"/>
    </source>
</evidence>
<dbReference type="PRINTS" id="PR00452">
    <property type="entry name" value="SH3DOMAIN"/>
</dbReference>
<dbReference type="InterPro" id="IPR057827">
    <property type="entry name" value="WW_fungi"/>
</dbReference>
<dbReference type="Pfam" id="PF00617">
    <property type="entry name" value="RasGEF"/>
    <property type="match status" value="1"/>
</dbReference>
<dbReference type="Pfam" id="PF23518">
    <property type="entry name" value="WW_2"/>
    <property type="match status" value="1"/>
</dbReference>
<name>A0A6A5SV41_9PLEO</name>
<dbReference type="GO" id="GO:0005085">
    <property type="term" value="F:guanyl-nucleotide exchange factor activity"/>
    <property type="evidence" value="ECO:0007669"/>
    <property type="project" value="UniProtKB-KW"/>
</dbReference>
<dbReference type="CDD" id="cd11883">
    <property type="entry name" value="SH3_Sdc25"/>
    <property type="match status" value="1"/>
</dbReference>
<dbReference type="AlphaFoldDB" id="A0A6A5SV41"/>
<evidence type="ECO:0000256" key="9">
    <source>
        <dbReference type="ARBA" id="ARBA00022753"/>
    </source>
</evidence>
<dbReference type="PROSITE" id="PS50212">
    <property type="entry name" value="RASGEF_NTER"/>
    <property type="match status" value="1"/>
</dbReference>
<dbReference type="InterPro" id="IPR036964">
    <property type="entry name" value="RASGEF_cat_dom_sf"/>
</dbReference>
<dbReference type="SMART" id="SM00326">
    <property type="entry name" value="SH3"/>
    <property type="match status" value="1"/>
</dbReference>
<feature type="region of interest" description="Disordered" evidence="12">
    <location>
        <begin position="628"/>
        <end position="651"/>
    </location>
</feature>
<dbReference type="InterPro" id="IPR019804">
    <property type="entry name" value="Ras_G-nucl-exch_fac_CS"/>
</dbReference>
<evidence type="ECO:0000259" key="13">
    <source>
        <dbReference type="PROSITE" id="PS50002"/>
    </source>
</evidence>
<dbReference type="PROSITE" id="PS50009">
    <property type="entry name" value="RASGEF_CAT"/>
    <property type="match status" value="1"/>
</dbReference>
<dbReference type="GO" id="GO:0010008">
    <property type="term" value="C:endosome membrane"/>
    <property type="evidence" value="ECO:0007669"/>
    <property type="project" value="UniProtKB-SubCell"/>
</dbReference>
<dbReference type="Pfam" id="PF00018">
    <property type="entry name" value="SH3_1"/>
    <property type="match status" value="1"/>
</dbReference>
<organism evidence="16 17">
    <name type="scientific">Clathrospora elynae</name>
    <dbReference type="NCBI Taxonomy" id="706981"/>
    <lineage>
        <taxon>Eukaryota</taxon>
        <taxon>Fungi</taxon>
        <taxon>Dikarya</taxon>
        <taxon>Ascomycota</taxon>
        <taxon>Pezizomycotina</taxon>
        <taxon>Dothideomycetes</taxon>
        <taxon>Pleosporomycetidae</taxon>
        <taxon>Pleosporales</taxon>
        <taxon>Diademaceae</taxon>
        <taxon>Clathrospora</taxon>
    </lineage>
</organism>
<evidence type="ECO:0000256" key="2">
    <source>
        <dbReference type="ARBA" id="ARBA00004125"/>
    </source>
</evidence>
<keyword evidence="9" id="KW-0967">Endosome</keyword>
<evidence type="ECO:0000256" key="7">
    <source>
        <dbReference type="ARBA" id="ARBA00022443"/>
    </source>
</evidence>
<evidence type="ECO:0000256" key="8">
    <source>
        <dbReference type="ARBA" id="ARBA00022658"/>
    </source>
</evidence>
<dbReference type="InterPro" id="IPR036028">
    <property type="entry name" value="SH3-like_dom_sf"/>
</dbReference>
<feature type="region of interest" description="Disordered" evidence="12">
    <location>
        <begin position="70"/>
        <end position="109"/>
    </location>
</feature>
<evidence type="ECO:0000256" key="10">
    <source>
        <dbReference type="PROSITE-ProRule" id="PRU00168"/>
    </source>
</evidence>
<feature type="domain" description="Ras-GEF" evidence="14">
    <location>
        <begin position="893"/>
        <end position="1130"/>
    </location>
</feature>
<feature type="domain" description="SH3" evidence="13">
    <location>
        <begin position="10"/>
        <end position="69"/>
    </location>
</feature>
<dbReference type="InterPro" id="IPR001895">
    <property type="entry name" value="RASGEF_cat_dom"/>
</dbReference>
<keyword evidence="8 10" id="KW-0344">Guanine-nucleotide releasing factor</keyword>